<dbReference type="EMBL" id="JABAIL010000003">
    <property type="protein sequence ID" value="NLR91733.1"/>
    <property type="molecule type" value="Genomic_DNA"/>
</dbReference>
<name>A0A7X8SKD4_9BACT</name>
<keyword evidence="2" id="KW-1185">Reference proteome</keyword>
<accession>A0A7X8SKD4</accession>
<reference evidence="1 2" key="1">
    <citation type="submission" date="2020-04" db="EMBL/GenBank/DDBJ databases">
        <title>Flammeovirga sp. SR4, a novel species isolated from seawater.</title>
        <authorList>
            <person name="Wang X."/>
        </authorList>
    </citation>
    <scope>NUCLEOTIDE SEQUENCE [LARGE SCALE GENOMIC DNA]</scope>
    <source>
        <strain evidence="1 2">SR4</strain>
    </source>
</reference>
<evidence type="ECO:0000313" key="2">
    <source>
        <dbReference type="Proteomes" id="UP000585050"/>
    </source>
</evidence>
<organism evidence="1 2">
    <name type="scientific">Flammeovirga agarivorans</name>
    <dbReference type="NCBI Taxonomy" id="2726742"/>
    <lineage>
        <taxon>Bacteria</taxon>
        <taxon>Pseudomonadati</taxon>
        <taxon>Bacteroidota</taxon>
        <taxon>Cytophagia</taxon>
        <taxon>Cytophagales</taxon>
        <taxon>Flammeovirgaceae</taxon>
        <taxon>Flammeovirga</taxon>
    </lineage>
</organism>
<evidence type="ECO:0000313" key="1">
    <source>
        <dbReference type="EMBL" id="NLR91733.1"/>
    </source>
</evidence>
<proteinExistence type="predicted"/>
<gene>
    <name evidence="1" type="ORF">HGP29_10975</name>
</gene>
<comment type="caution">
    <text evidence="1">The sequence shown here is derived from an EMBL/GenBank/DDBJ whole genome shotgun (WGS) entry which is preliminary data.</text>
</comment>
<dbReference type="AlphaFoldDB" id="A0A7X8SKD4"/>
<protein>
    <submittedName>
        <fullName evidence="1">Uncharacterized protein</fullName>
    </submittedName>
</protein>
<dbReference type="Proteomes" id="UP000585050">
    <property type="component" value="Unassembled WGS sequence"/>
</dbReference>
<dbReference type="RefSeq" id="WP_168882448.1">
    <property type="nucleotide sequence ID" value="NZ_JABAIL010000003.1"/>
</dbReference>
<sequence>MKKIQTFILLTLLLYGIVSVIKTEIMMSNSSIRYSIGSIEEINLPHIKYSYSYQNKIFSSVVRKYKNDIHLNDKFIIKIYVDDPSVSDIYLGEKISQDKIINIPSEGWKEIPSFFSKKKNLDFI</sequence>